<dbReference type="OrthoDB" id="166777at2"/>
<comment type="caution">
    <text evidence="3">The sequence shown here is derived from an EMBL/GenBank/DDBJ whole genome shotgun (WGS) entry which is preliminary data.</text>
</comment>
<dbReference type="eggNOG" id="COG0785">
    <property type="taxonomic scope" value="Bacteria"/>
</dbReference>
<proteinExistence type="predicted"/>
<dbReference type="RefSeq" id="WP_006547448.1">
    <property type="nucleotide sequence ID" value="NZ_DS999545.1"/>
</dbReference>
<evidence type="ECO:0000256" key="1">
    <source>
        <dbReference type="SAM" id="MobiDB-lite"/>
    </source>
</evidence>
<dbReference type="HOGENOM" id="CLU_106268_2_0_11"/>
<evidence type="ECO:0000313" key="3">
    <source>
        <dbReference type="EMBL" id="EEH64714.1"/>
    </source>
</evidence>
<keyword evidence="4" id="KW-1185">Reference proteome</keyword>
<dbReference type="EMBL" id="ACFG01000004">
    <property type="protein sequence ID" value="EEH64714.1"/>
    <property type="molecule type" value="Genomic_DNA"/>
</dbReference>
<keyword evidence="2" id="KW-1133">Transmembrane helix</keyword>
<feature type="transmembrane region" description="Helical" evidence="2">
    <location>
        <begin position="59"/>
        <end position="79"/>
    </location>
</feature>
<reference evidence="3 4" key="1">
    <citation type="submission" date="2009-01" db="EMBL/GenBank/DDBJ databases">
        <authorList>
            <person name="Qin X."/>
            <person name="Bachman B."/>
            <person name="Battles P."/>
            <person name="Bell A."/>
            <person name="Bess C."/>
            <person name="Bickham C."/>
            <person name="Chaboub L."/>
            <person name="Chen D."/>
            <person name="Coyle M."/>
            <person name="Deiros D.R."/>
            <person name="Dinh H."/>
            <person name="Forbes L."/>
            <person name="Fowler G."/>
            <person name="Francisco L."/>
            <person name="Fu Q."/>
            <person name="Gubbala S."/>
            <person name="Hale W."/>
            <person name="Han Y."/>
            <person name="Hemphill L."/>
            <person name="Highlander S.K."/>
            <person name="Hirani K."/>
            <person name="Hogues M."/>
            <person name="Jackson L."/>
            <person name="Jakkamsetti A."/>
            <person name="Javaid M."/>
            <person name="Jiang H."/>
            <person name="Korchina V."/>
            <person name="Kovar C."/>
            <person name="Lara F."/>
            <person name="Lee S."/>
            <person name="Mata R."/>
            <person name="Mathew T."/>
            <person name="Moen C."/>
            <person name="Morales K."/>
            <person name="Munidasa M."/>
            <person name="Nazareth L."/>
            <person name="Ngo R."/>
            <person name="Nguyen L."/>
            <person name="Okwuonu G."/>
            <person name="Ongeri F."/>
            <person name="Patil S."/>
            <person name="Petrosino J."/>
            <person name="Pham C."/>
            <person name="Pham P."/>
            <person name="Pu L.-L."/>
            <person name="Puazo M."/>
            <person name="Raj R."/>
            <person name="Reid J."/>
            <person name="Rouhana J."/>
            <person name="Saada N."/>
            <person name="Shang Y."/>
            <person name="Simmons D."/>
            <person name="Thornton R."/>
            <person name="Warren J."/>
            <person name="Weissenberger G."/>
            <person name="Zhang J."/>
            <person name="Zhang L."/>
            <person name="Zhou C."/>
            <person name="Zhu D."/>
            <person name="Muzny D."/>
            <person name="Worley K."/>
            <person name="Gibbs R."/>
        </authorList>
    </citation>
    <scope>NUCLEOTIDE SEQUENCE [LARGE SCALE GENOMIC DNA]</scope>
    <source>
        <strain evidence="3 4">DSM 15436</strain>
    </source>
</reference>
<feature type="region of interest" description="Disordered" evidence="1">
    <location>
        <begin position="1"/>
        <end position="23"/>
    </location>
</feature>
<keyword evidence="2" id="KW-0472">Membrane</keyword>
<protein>
    <submittedName>
        <fullName evidence="3">Uncharacterized protein</fullName>
    </submittedName>
</protein>
<organism evidence="3 4">
    <name type="scientific">Gleimia coleocanis DSM 15436</name>
    <dbReference type="NCBI Taxonomy" id="525245"/>
    <lineage>
        <taxon>Bacteria</taxon>
        <taxon>Bacillati</taxon>
        <taxon>Actinomycetota</taxon>
        <taxon>Actinomycetes</taxon>
        <taxon>Actinomycetales</taxon>
        <taxon>Actinomycetaceae</taxon>
        <taxon>Gleimia</taxon>
    </lineage>
</organism>
<evidence type="ECO:0000313" key="4">
    <source>
        <dbReference type="Proteomes" id="UP000010301"/>
    </source>
</evidence>
<evidence type="ECO:0000256" key="2">
    <source>
        <dbReference type="SAM" id="Phobius"/>
    </source>
</evidence>
<name>C0VZ61_9ACTO</name>
<accession>C0VZ61</accession>
<feature type="transmembrane region" description="Helical" evidence="2">
    <location>
        <begin position="131"/>
        <end position="151"/>
    </location>
</feature>
<dbReference type="Proteomes" id="UP000010301">
    <property type="component" value="Unassembled WGS sequence"/>
</dbReference>
<sequence length="189" mass="20670">MLNSQETQNTSEENPPANLAQSTDKTLAILSRPQPKGMGTGYVKASAINQRTKQQQLKVAFGWALFTLLFLALPTDIIPNPIFAREVPIRWWEYPVVFATVALTFAWFAIQIPPEVAKTADKQNGRLIWGVTLALFAVACPVCNKIILLLMGTAGALGTWAPLQPYIAVGSLLALGAALWLRIRTARGR</sequence>
<feature type="transmembrane region" description="Helical" evidence="2">
    <location>
        <begin position="163"/>
        <end position="183"/>
    </location>
</feature>
<feature type="transmembrane region" description="Helical" evidence="2">
    <location>
        <begin position="91"/>
        <end position="110"/>
    </location>
</feature>
<dbReference type="AlphaFoldDB" id="C0VZ61"/>
<gene>
    <name evidence="3" type="ORF">HMPREF0044_0451</name>
</gene>
<keyword evidence="2" id="KW-0812">Transmembrane</keyword>